<dbReference type="Pfam" id="PF16407">
    <property type="entry name" value="PKD_2"/>
    <property type="match status" value="1"/>
</dbReference>
<sequence length="585" mass="65925">MNQKAAQRGRFHNTHRKITKYMNIRTVLLMTGIVALSSCYEDQGNYSYRFDSMNSIDTLIFTPGTVEALSGKLIEFTQPLTAAETHKKIQVEVKQSKQTGLENLDFTWIEGHKKNGKTVYDTLTTRGYLDVDLPLGRDTSFTVLLRVHDQSTKLSRYANFQVATRPIFKNSLFFLHGSQGNVRLGNVEVVGASTKVRSDAYKLVHPDAVNPFTKAYKLMFQYGLVSERRDFVKRYNLIAFETDGKVKTYDPFGLKPCFTNYRDFVVPQSDQGTFLPSKIGMVGDPSNQSDFYYMLGRDGRFITARTIPSFKFPATASSVTNYNVTAAAITAADFVFWDSRSNRFLHVNKEDSYGIWAERQAYEAQLNNPVLDAHVDFSSLAAGLSPVGKKGIYGFIQFRENYNKAQPYFIFSDAAGTKYYLYQLTSTATDEDGGGNANSNEPAYTIKGKQLTGFTPSSTATICYNTWFTTNYVFYADGSDVVRFDLNNGDKTVLYSAPTGYTISCMKFCSDDNFLYSGDLGRYMVIGMNRGTEGGVAQIKLNTASDIDETYAPRFYDQDENGQRLGNILDVQFVREYSYQIPIRK</sequence>
<comment type="caution">
    <text evidence="1">The sequence shown here is derived from an EMBL/GenBank/DDBJ whole genome shotgun (WGS) entry which is preliminary data.</text>
</comment>
<name>A0AAW4NML5_9BACT</name>
<evidence type="ECO:0008006" key="3">
    <source>
        <dbReference type="Google" id="ProtNLM"/>
    </source>
</evidence>
<dbReference type="InterPro" id="IPR032183">
    <property type="entry name" value="PKD-like"/>
</dbReference>
<reference evidence="1" key="1">
    <citation type="submission" date="2021-07" db="EMBL/GenBank/DDBJ databases">
        <title>Genomic diversity and antimicrobial resistance of Prevotella spp. isolated from chronic lung disease airways.</title>
        <authorList>
            <person name="Webb K.A."/>
            <person name="Olagoke O.S."/>
            <person name="Baird T."/>
            <person name="Neill J."/>
            <person name="Pham A."/>
            <person name="Wells T.J."/>
            <person name="Ramsay K.A."/>
            <person name="Bell S.C."/>
            <person name="Sarovich D.S."/>
            <person name="Price E.P."/>
        </authorList>
    </citation>
    <scope>NUCLEOTIDE SEQUENCE</scope>
    <source>
        <strain evidence="1">SCHI0047.S.3</strain>
    </source>
</reference>
<proteinExistence type="predicted"/>
<dbReference type="Proteomes" id="UP001196873">
    <property type="component" value="Unassembled WGS sequence"/>
</dbReference>
<dbReference type="EMBL" id="JAHXRF010000005">
    <property type="protein sequence ID" value="MBW4865282.1"/>
    <property type="molecule type" value="Genomic_DNA"/>
</dbReference>
<protein>
    <recommendedName>
        <fullName evidence="3">PKD-like family protein</fullName>
    </recommendedName>
</protein>
<gene>
    <name evidence="1" type="ORF">KZY68_04470</name>
</gene>
<dbReference type="AlphaFoldDB" id="A0AAW4NML5"/>
<accession>A0AAW4NML5</accession>
<evidence type="ECO:0000313" key="1">
    <source>
        <dbReference type="EMBL" id="MBW4865282.1"/>
    </source>
</evidence>
<organism evidence="1 2">
    <name type="scientific">Segatella salivae</name>
    <dbReference type="NCBI Taxonomy" id="228604"/>
    <lineage>
        <taxon>Bacteria</taxon>
        <taxon>Pseudomonadati</taxon>
        <taxon>Bacteroidota</taxon>
        <taxon>Bacteroidia</taxon>
        <taxon>Bacteroidales</taxon>
        <taxon>Prevotellaceae</taxon>
        <taxon>Segatella</taxon>
    </lineage>
</organism>
<evidence type="ECO:0000313" key="2">
    <source>
        <dbReference type="Proteomes" id="UP001196873"/>
    </source>
</evidence>